<evidence type="ECO:0000313" key="2">
    <source>
        <dbReference type="Proteomes" id="UP000664904"/>
    </source>
</evidence>
<keyword evidence="2" id="KW-1185">Reference proteome</keyword>
<protein>
    <submittedName>
        <fullName evidence="1">Uncharacterized protein</fullName>
    </submittedName>
</protein>
<dbReference type="KEGG" id="pxi:J5O05_15325"/>
<name>A0A975DG91_9GAMM</name>
<evidence type="ECO:0000313" key="1">
    <source>
        <dbReference type="EMBL" id="QTH71162.1"/>
    </source>
</evidence>
<proteinExistence type="predicted"/>
<dbReference type="RefSeq" id="WP_208842803.1">
    <property type="nucleotide sequence ID" value="NZ_CP072133.1"/>
</dbReference>
<organism evidence="1 2">
    <name type="scientific">Pseudoalteromonas xiamenensis</name>
    <dbReference type="NCBI Taxonomy" id="882626"/>
    <lineage>
        <taxon>Bacteria</taxon>
        <taxon>Pseudomonadati</taxon>
        <taxon>Pseudomonadota</taxon>
        <taxon>Gammaproteobacteria</taxon>
        <taxon>Alteromonadales</taxon>
        <taxon>Pseudoalteromonadaceae</taxon>
        <taxon>Pseudoalteromonas</taxon>
    </lineage>
</organism>
<dbReference type="EMBL" id="CP072133">
    <property type="protein sequence ID" value="QTH71162.1"/>
    <property type="molecule type" value="Genomic_DNA"/>
</dbReference>
<dbReference type="Proteomes" id="UP000664904">
    <property type="component" value="Chromosome"/>
</dbReference>
<reference evidence="1" key="1">
    <citation type="submission" date="2021-03" db="EMBL/GenBank/DDBJ databases">
        <title>Complete Genome of Pseudoalteromonas xiamenensis STKMTI.2, a new potential marine bacterium producing anti-Vibrio compounds.</title>
        <authorList>
            <person name="Handayani D.P."/>
            <person name="Isnansetyo A."/>
            <person name="Istiqomah I."/>
            <person name="Jumina J."/>
        </authorList>
    </citation>
    <scope>NUCLEOTIDE SEQUENCE</scope>
    <source>
        <strain evidence="1">STKMTI.2</strain>
    </source>
</reference>
<accession>A0A975DG91</accession>
<dbReference type="AlphaFoldDB" id="A0A975DG91"/>
<gene>
    <name evidence="1" type="ORF">J5O05_15325</name>
</gene>
<sequence>MRNNQGGVKFGFVLLSVLVLGVSAWFTQAQASELPASTSHVKLNHQKSHN</sequence>